<proteinExistence type="predicted"/>
<gene>
    <name evidence="1" type="ORF">ACFSC0_05755</name>
</gene>
<sequence>MIGLLLDDPIGFALERAAAAAEPEAPESVEGGVLVVIDAPSEPIAPPTELAARAFDITYTFAYPDSVRRAGADR</sequence>
<comment type="caution">
    <text evidence="1">The sequence shown here is derived from an EMBL/GenBank/DDBJ whole genome shotgun (WGS) entry which is preliminary data.</text>
</comment>
<evidence type="ECO:0000313" key="1">
    <source>
        <dbReference type="EMBL" id="MFD1782890.1"/>
    </source>
</evidence>
<dbReference type="RefSeq" id="WP_377282583.1">
    <property type="nucleotide sequence ID" value="NZ_JBHRSI010000007.1"/>
</dbReference>
<reference evidence="2" key="1">
    <citation type="journal article" date="2019" name="Int. J. Syst. Evol. Microbiol.">
        <title>The Global Catalogue of Microorganisms (GCM) 10K type strain sequencing project: providing services to taxonomists for standard genome sequencing and annotation.</title>
        <authorList>
            <consortium name="The Broad Institute Genomics Platform"/>
            <consortium name="The Broad Institute Genome Sequencing Center for Infectious Disease"/>
            <person name="Wu L."/>
            <person name="Ma J."/>
        </authorList>
    </citation>
    <scope>NUCLEOTIDE SEQUENCE [LARGE SCALE GENOMIC DNA]</scope>
    <source>
        <strain evidence="2">DFY28</strain>
    </source>
</reference>
<protein>
    <submittedName>
        <fullName evidence="1">Uncharacterized protein</fullName>
    </submittedName>
</protein>
<evidence type="ECO:0000313" key="2">
    <source>
        <dbReference type="Proteomes" id="UP001597237"/>
    </source>
</evidence>
<name>A0ABW4N121_9CAUL</name>
<dbReference type="Proteomes" id="UP001597237">
    <property type="component" value="Unassembled WGS sequence"/>
</dbReference>
<organism evidence="1 2">
    <name type="scientific">Phenylobacterium terrae</name>
    <dbReference type="NCBI Taxonomy" id="2665495"/>
    <lineage>
        <taxon>Bacteria</taxon>
        <taxon>Pseudomonadati</taxon>
        <taxon>Pseudomonadota</taxon>
        <taxon>Alphaproteobacteria</taxon>
        <taxon>Caulobacterales</taxon>
        <taxon>Caulobacteraceae</taxon>
        <taxon>Phenylobacterium</taxon>
    </lineage>
</organism>
<dbReference type="EMBL" id="JBHUEY010000001">
    <property type="protein sequence ID" value="MFD1782890.1"/>
    <property type="molecule type" value="Genomic_DNA"/>
</dbReference>
<keyword evidence="2" id="KW-1185">Reference proteome</keyword>
<accession>A0ABW4N121</accession>